<name>A0A1H7M3Q7_9FIRM</name>
<dbReference type="Proteomes" id="UP000182321">
    <property type="component" value="Unassembled WGS sequence"/>
</dbReference>
<dbReference type="RefSeq" id="WP_074792258.1">
    <property type="nucleotide sequence ID" value="NZ_FNZX01000020.1"/>
</dbReference>
<reference evidence="2" key="1">
    <citation type="submission" date="2016-10" db="EMBL/GenBank/DDBJ databases">
        <authorList>
            <person name="Varghese N."/>
        </authorList>
    </citation>
    <scope>NUCLEOTIDE SEQUENCE [LARGE SCALE GENOMIC DNA]</scope>
    <source>
        <strain evidence="2">ACV-9</strain>
    </source>
</reference>
<evidence type="ECO:0000313" key="1">
    <source>
        <dbReference type="EMBL" id="SEL05886.1"/>
    </source>
</evidence>
<gene>
    <name evidence="1" type="ORF">SAMN02910377_02545</name>
</gene>
<evidence type="ECO:0008006" key="3">
    <source>
        <dbReference type="Google" id="ProtNLM"/>
    </source>
</evidence>
<evidence type="ECO:0000313" key="2">
    <source>
        <dbReference type="Proteomes" id="UP000182321"/>
    </source>
</evidence>
<keyword evidence="2" id="KW-1185">Reference proteome</keyword>
<organism evidence="1 2">
    <name type="scientific">Pseudobutyrivibrio ruminis</name>
    <dbReference type="NCBI Taxonomy" id="46206"/>
    <lineage>
        <taxon>Bacteria</taxon>
        <taxon>Bacillati</taxon>
        <taxon>Bacillota</taxon>
        <taxon>Clostridia</taxon>
        <taxon>Lachnospirales</taxon>
        <taxon>Lachnospiraceae</taxon>
        <taxon>Pseudobutyrivibrio</taxon>
    </lineage>
</organism>
<sequence>MSTINNSYEYYQSSQGLLSMLNSKKSGNALIDQIISNNDLKYQQKMESMGLSSGSSNIKYKNVDKAATNLLDALSKLDDKSLYEAESGKEYDNAELLKGVTNFVTAYNSTVTNLSSCGGTLYNTFQSEFLEAYKAKAEDFANIGITMGSDNKLVIDQEKLSAAKPEDIKALLGSTSSYYKNIASTVDSIDTIVNKALALSSGTYNSSGLML</sequence>
<accession>A0A1H7M3Q7</accession>
<proteinExistence type="predicted"/>
<dbReference type="AlphaFoldDB" id="A0A1H7M3Q7"/>
<dbReference type="EMBL" id="FNZX01000020">
    <property type="protein sequence ID" value="SEL05886.1"/>
    <property type="molecule type" value="Genomic_DNA"/>
</dbReference>
<protein>
    <recommendedName>
        <fullName evidence="3">Flagellar hook-associated protein 2 C-terminus</fullName>
    </recommendedName>
</protein>